<proteinExistence type="predicted"/>
<keyword evidence="3 5" id="KW-1133">Transmembrane helix</keyword>
<protein>
    <submittedName>
        <fullName evidence="6">FAR-17a/AIG1-like protein</fullName>
    </submittedName>
</protein>
<dbReference type="PANTHER" id="PTHR10989:SF16">
    <property type="entry name" value="AT02829P-RELATED"/>
    <property type="match status" value="1"/>
</dbReference>
<dbReference type="GO" id="GO:0012505">
    <property type="term" value="C:endomembrane system"/>
    <property type="evidence" value="ECO:0007669"/>
    <property type="project" value="UniProtKB-SubCell"/>
</dbReference>
<dbReference type="PANTHER" id="PTHR10989">
    <property type="entry name" value="ANDROGEN-INDUCED PROTEIN 1-RELATED"/>
    <property type="match status" value="1"/>
</dbReference>
<sequence length="226" mass="25245">MNQSVRPLLRYRLFVFGLALVYWLYQFKAVGSGFGWQFRYLTIWALTLSLISAAAMLRHSLGRGGPPYALAAVTAVVNGLVVLSYWRLYFTDPSLVNSAGIAWWQEYYLHLVGPVLQWIDALVLFGAFRKPWRTLGWLVTLILAYVGWIELAVQPRLDWPQGSVTSGLPYPFLNDMAFDARLGFYAATGLSGLVLLAAGTGATWARRRVLQVSESSSARSPSRYDG</sequence>
<evidence type="ECO:0000256" key="1">
    <source>
        <dbReference type="ARBA" id="ARBA00004127"/>
    </source>
</evidence>
<feature type="transmembrane region" description="Helical" evidence="5">
    <location>
        <begin position="9"/>
        <end position="25"/>
    </location>
</feature>
<name>A0A1I5U541_9RHOB</name>
<evidence type="ECO:0000256" key="4">
    <source>
        <dbReference type="ARBA" id="ARBA00023136"/>
    </source>
</evidence>
<keyword evidence="2 5" id="KW-0812">Transmembrane</keyword>
<accession>A0A1I5U541</accession>
<dbReference type="GO" id="GO:0016020">
    <property type="term" value="C:membrane"/>
    <property type="evidence" value="ECO:0007669"/>
    <property type="project" value="InterPro"/>
</dbReference>
<dbReference type="RefSeq" id="WP_177215211.1">
    <property type="nucleotide sequence ID" value="NZ_FOXA01000017.1"/>
</dbReference>
<keyword evidence="4 5" id="KW-0472">Membrane</keyword>
<evidence type="ECO:0000256" key="2">
    <source>
        <dbReference type="ARBA" id="ARBA00022692"/>
    </source>
</evidence>
<evidence type="ECO:0000313" key="7">
    <source>
        <dbReference type="Proteomes" id="UP000199356"/>
    </source>
</evidence>
<feature type="transmembrane region" description="Helical" evidence="5">
    <location>
        <begin position="37"/>
        <end position="57"/>
    </location>
</feature>
<dbReference type="Pfam" id="PF04750">
    <property type="entry name" value="Far-17a_AIG1"/>
    <property type="match status" value="1"/>
</dbReference>
<organism evidence="6 7">
    <name type="scientific">Tranquillimonas alkanivorans</name>
    <dbReference type="NCBI Taxonomy" id="441119"/>
    <lineage>
        <taxon>Bacteria</taxon>
        <taxon>Pseudomonadati</taxon>
        <taxon>Pseudomonadota</taxon>
        <taxon>Alphaproteobacteria</taxon>
        <taxon>Rhodobacterales</taxon>
        <taxon>Roseobacteraceae</taxon>
        <taxon>Tranquillimonas</taxon>
    </lineage>
</organism>
<feature type="transmembrane region" description="Helical" evidence="5">
    <location>
        <begin position="135"/>
        <end position="153"/>
    </location>
</feature>
<evidence type="ECO:0000256" key="5">
    <source>
        <dbReference type="SAM" id="Phobius"/>
    </source>
</evidence>
<evidence type="ECO:0000256" key="3">
    <source>
        <dbReference type="ARBA" id="ARBA00022989"/>
    </source>
</evidence>
<feature type="transmembrane region" description="Helical" evidence="5">
    <location>
        <begin position="107"/>
        <end position="128"/>
    </location>
</feature>
<dbReference type="Proteomes" id="UP000199356">
    <property type="component" value="Unassembled WGS sequence"/>
</dbReference>
<dbReference type="EMBL" id="FOXA01000017">
    <property type="protein sequence ID" value="SFP90047.1"/>
    <property type="molecule type" value="Genomic_DNA"/>
</dbReference>
<reference evidence="6 7" key="1">
    <citation type="submission" date="2016-10" db="EMBL/GenBank/DDBJ databases">
        <authorList>
            <person name="de Groot N.N."/>
        </authorList>
    </citation>
    <scope>NUCLEOTIDE SEQUENCE [LARGE SCALE GENOMIC DNA]</scope>
    <source>
        <strain evidence="6 7">DSM 19547</strain>
    </source>
</reference>
<keyword evidence="7" id="KW-1185">Reference proteome</keyword>
<comment type="subcellular location">
    <subcellularLocation>
        <location evidence="1">Endomembrane system</location>
        <topology evidence="1">Multi-pass membrane protein</topology>
    </subcellularLocation>
</comment>
<dbReference type="InterPro" id="IPR006838">
    <property type="entry name" value="ADTRP_AIG1"/>
</dbReference>
<gene>
    <name evidence="6" type="ORF">SAMN04488047_11745</name>
</gene>
<evidence type="ECO:0000313" key="6">
    <source>
        <dbReference type="EMBL" id="SFP90047.1"/>
    </source>
</evidence>
<dbReference type="AlphaFoldDB" id="A0A1I5U541"/>
<feature type="transmembrane region" description="Helical" evidence="5">
    <location>
        <begin position="182"/>
        <end position="205"/>
    </location>
</feature>
<feature type="transmembrane region" description="Helical" evidence="5">
    <location>
        <begin position="69"/>
        <end position="87"/>
    </location>
</feature>